<evidence type="ECO:0000313" key="1">
    <source>
        <dbReference type="EMBL" id="SHE77728.1"/>
    </source>
</evidence>
<gene>
    <name evidence="1" type="ORF">SAMN02745131_01137</name>
</gene>
<keyword evidence="2" id="KW-1185">Reference proteome</keyword>
<name>A0A1M4W8Y4_9BACT</name>
<dbReference type="EMBL" id="FQUU01000003">
    <property type="protein sequence ID" value="SHE77728.1"/>
    <property type="molecule type" value="Genomic_DNA"/>
</dbReference>
<dbReference type="OrthoDB" id="4301792at2"/>
<evidence type="ECO:0000313" key="2">
    <source>
        <dbReference type="Proteomes" id="UP000184048"/>
    </source>
</evidence>
<reference evidence="1 2" key="1">
    <citation type="submission" date="2016-11" db="EMBL/GenBank/DDBJ databases">
        <authorList>
            <person name="Jaros S."/>
            <person name="Januszkiewicz K."/>
            <person name="Wedrychowicz H."/>
        </authorList>
    </citation>
    <scope>NUCLEOTIDE SEQUENCE [LARGE SCALE GENOMIC DNA]</scope>
    <source>
        <strain evidence="1 2">DSM 18119</strain>
    </source>
</reference>
<proteinExistence type="predicted"/>
<organism evidence="1 2">
    <name type="scientific">Flavisolibacter ginsengisoli DSM 18119</name>
    <dbReference type="NCBI Taxonomy" id="1121884"/>
    <lineage>
        <taxon>Bacteria</taxon>
        <taxon>Pseudomonadati</taxon>
        <taxon>Bacteroidota</taxon>
        <taxon>Chitinophagia</taxon>
        <taxon>Chitinophagales</taxon>
        <taxon>Chitinophagaceae</taxon>
        <taxon>Flavisolibacter</taxon>
    </lineage>
</organism>
<sequence>MRMTVFILLVSFVLSLTLYGQKPVERKEKSPLNYSLFYSSKDVYLAFDEPLKPNVLTKQQLANLLTIIERVSDSLNLRVTSTNTKTGKIDTLRHNYQIVSAKDNKGQSTVWVNAVCDPKKDWKKELVFIEDGGSCYYNFRVNLSQKRYYNIAVNRRG</sequence>
<accession>A0A1M4W8Y4</accession>
<dbReference type="Proteomes" id="UP000184048">
    <property type="component" value="Unassembled WGS sequence"/>
</dbReference>
<dbReference type="AlphaFoldDB" id="A0A1M4W8Y4"/>
<protein>
    <submittedName>
        <fullName evidence="1">Uncharacterized protein</fullName>
    </submittedName>
</protein>